<feature type="domain" description="CCHC-type" evidence="3">
    <location>
        <begin position="263"/>
        <end position="278"/>
    </location>
</feature>
<dbReference type="Proteomes" id="UP001186944">
    <property type="component" value="Unassembled WGS sequence"/>
</dbReference>
<evidence type="ECO:0000256" key="2">
    <source>
        <dbReference type="SAM" id="MobiDB-lite"/>
    </source>
</evidence>
<dbReference type="Gene3D" id="4.10.60.10">
    <property type="entry name" value="Zinc finger, CCHC-type"/>
    <property type="match status" value="1"/>
</dbReference>
<organism evidence="4 5">
    <name type="scientific">Pinctada imbricata</name>
    <name type="common">Atlantic pearl-oyster</name>
    <name type="synonym">Pinctada martensii</name>
    <dbReference type="NCBI Taxonomy" id="66713"/>
    <lineage>
        <taxon>Eukaryota</taxon>
        <taxon>Metazoa</taxon>
        <taxon>Spiralia</taxon>
        <taxon>Lophotrochozoa</taxon>
        <taxon>Mollusca</taxon>
        <taxon>Bivalvia</taxon>
        <taxon>Autobranchia</taxon>
        <taxon>Pteriomorphia</taxon>
        <taxon>Pterioida</taxon>
        <taxon>Pterioidea</taxon>
        <taxon>Pteriidae</taxon>
        <taxon>Pinctada</taxon>
    </lineage>
</organism>
<comment type="caution">
    <text evidence="4">The sequence shown here is derived from an EMBL/GenBank/DDBJ whole genome shotgun (WGS) entry which is preliminary data.</text>
</comment>
<evidence type="ECO:0000256" key="1">
    <source>
        <dbReference type="PROSITE-ProRule" id="PRU00047"/>
    </source>
</evidence>
<dbReference type="SMART" id="SM00343">
    <property type="entry name" value="ZnF_C2HC"/>
    <property type="match status" value="1"/>
</dbReference>
<dbReference type="PANTHER" id="PTHR45823">
    <property type="entry name" value="T-SNARE COILED-COIL HOMOLOGY DOMAIN-CONTAINING PROTEIN"/>
    <property type="match status" value="1"/>
</dbReference>
<dbReference type="GO" id="GO:0003676">
    <property type="term" value="F:nucleic acid binding"/>
    <property type="evidence" value="ECO:0007669"/>
    <property type="project" value="InterPro"/>
</dbReference>
<dbReference type="Pfam" id="PF14893">
    <property type="entry name" value="PNMA"/>
    <property type="match status" value="1"/>
</dbReference>
<keyword evidence="1" id="KW-0479">Metal-binding</keyword>
<proteinExistence type="predicted"/>
<keyword evidence="1" id="KW-0863">Zinc-finger</keyword>
<dbReference type="AlphaFoldDB" id="A0AA89BXN1"/>
<dbReference type="InterPro" id="IPR048270">
    <property type="entry name" value="PNMA_C"/>
</dbReference>
<evidence type="ECO:0000313" key="4">
    <source>
        <dbReference type="EMBL" id="KAK3094163.1"/>
    </source>
</evidence>
<dbReference type="PROSITE" id="PS50158">
    <property type="entry name" value="ZF_CCHC"/>
    <property type="match status" value="1"/>
</dbReference>
<keyword evidence="5" id="KW-1185">Reference proteome</keyword>
<reference evidence="4" key="1">
    <citation type="submission" date="2019-08" db="EMBL/GenBank/DDBJ databases">
        <title>The improved chromosome-level genome for the pearl oyster Pinctada fucata martensii using PacBio sequencing and Hi-C.</title>
        <authorList>
            <person name="Zheng Z."/>
        </authorList>
    </citation>
    <scope>NUCLEOTIDE SEQUENCE</scope>
    <source>
        <strain evidence="4">ZZ-2019</strain>
        <tissue evidence="4">Adductor muscle</tissue>
    </source>
</reference>
<protein>
    <recommendedName>
        <fullName evidence="3">CCHC-type domain-containing protein</fullName>
    </recommendedName>
</protein>
<evidence type="ECO:0000259" key="3">
    <source>
        <dbReference type="PROSITE" id="PS50158"/>
    </source>
</evidence>
<dbReference type="GO" id="GO:0008270">
    <property type="term" value="F:zinc ion binding"/>
    <property type="evidence" value="ECO:0007669"/>
    <property type="project" value="UniProtKB-KW"/>
</dbReference>
<dbReference type="InterPro" id="IPR036875">
    <property type="entry name" value="Znf_CCHC_sf"/>
</dbReference>
<dbReference type="InterPro" id="IPR001878">
    <property type="entry name" value="Znf_CCHC"/>
</dbReference>
<keyword evidence="1" id="KW-0862">Zinc</keyword>
<dbReference type="PANTHER" id="PTHR45823:SF1">
    <property type="entry name" value="T-SNARE COILED-COIL HOMOLOGY DOMAIN-CONTAINING PROTEIN"/>
    <property type="match status" value="1"/>
</dbReference>
<name>A0AA89BXN1_PINIB</name>
<dbReference type="SUPFAM" id="SSF57756">
    <property type="entry name" value="Retrovirus zinc finger-like domains"/>
    <property type="match status" value="1"/>
</dbReference>
<dbReference type="EMBL" id="VSWD01000009">
    <property type="protein sequence ID" value="KAK3094163.1"/>
    <property type="molecule type" value="Genomic_DNA"/>
</dbReference>
<sequence length="305" mass="35440">LPKTLRYNGTENWNAFKQKFNRYAAVKAWNQEECKDYLCFSLEGKALEFFTTILQRDEDLTYDDLVQKMDKRFGVREIPETAQTKLATMKQRFDETIEDWADRVLQLATKAYQNLPDEFMYKQAVKRICLGCCDREAGQYAANLSLTTIEDTIDKIKGYQHNHQAIYDKSKREVKEIRCEVDESFSDSNQSVKICQTRSNFQKKSEPGKEETSKLDLRLSSLENQLGSLMMEIKAMNRKIQVRSRSNSPNRRRSRSPTPKDTCFHCGGKGHFRNNCPKLDQDNKPAKKEVTFADHLNVKGSREEA</sequence>
<feature type="region of interest" description="Disordered" evidence="2">
    <location>
        <begin position="240"/>
        <end position="262"/>
    </location>
</feature>
<accession>A0AA89BXN1</accession>
<gene>
    <name evidence="4" type="ORF">FSP39_024870</name>
</gene>
<feature type="non-terminal residue" evidence="4">
    <location>
        <position position="1"/>
    </location>
</feature>
<evidence type="ECO:0000313" key="5">
    <source>
        <dbReference type="Proteomes" id="UP001186944"/>
    </source>
</evidence>
<dbReference type="Pfam" id="PF00098">
    <property type="entry name" value="zf-CCHC"/>
    <property type="match status" value="1"/>
</dbReference>